<dbReference type="InterPro" id="IPR004937">
    <property type="entry name" value="Urea_transporter"/>
</dbReference>
<evidence type="ECO:0000256" key="2">
    <source>
        <dbReference type="ARBA" id="ARBA00005914"/>
    </source>
</evidence>
<comment type="similarity">
    <text evidence="2">Belongs to the urea transporter family.</text>
</comment>
<feature type="transmembrane region" description="Helical" evidence="7">
    <location>
        <begin position="248"/>
        <end position="265"/>
    </location>
</feature>
<proteinExistence type="inferred from homology"/>
<evidence type="ECO:0000313" key="9">
    <source>
        <dbReference type="Proteomes" id="UP000242084"/>
    </source>
</evidence>
<evidence type="ECO:0000256" key="6">
    <source>
        <dbReference type="ARBA" id="ARBA00023136"/>
    </source>
</evidence>
<dbReference type="Pfam" id="PF03253">
    <property type="entry name" value="UT"/>
    <property type="match status" value="1"/>
</dbReference>
<feature type="transmembrane region" description="Helical" evidence="7">
    <location>
        <begin position="21"/>
        <end position="52"/>
    </location>
</feature>
<feature type="transmembrane region" description="Helical" evidence="7">
    <location>
        <begin position="271"/>
        <end position="288"/>
    </location>
</feature>
<dbReference type="InterPro" id="IPR029020">
    <property type="entry name" value="Ammonium/urea_transptr"/>
</dbReference>
<dbReference type="KEGG" id="sste:SAMEA4384403_0096"/>
<sequence>MSLTNRVLNNFSQVILIENKWTGLSILIAIAIADWQTAVCVIITSLLSIYLGPYFKFSKEQINIGVAGYNPILTTLALSAFLTPSLATYILMLISIPVTLFIHKVMEILLNRIYLSVYTMPFILTSWVMINNTNSTQTIKTNLHLLPSDIDNNQFPHVDLQGFNALFNGYSEIFLVSGVMSGIFILVGIFFADKILGLLTLISCAIGIVIIMVMEGNMELLNHGLFGYNIILLMIVVWGLYKNKKEKYIILFSAIILEVLLNLALITLFKITGLPVLTVPFVLLSWMIKTWSDYKK</sequence>
<dbReference type="PANTHER" id="PTHR10464:SF4">
    <property type="entry name" value="UREA TRANSPORTER"/>
    <property type="match status" value="1"/>
</dbReference>
<keyword evidence="5 7" id="KW-1133">Transmembrane helix</keyword>
<dbReference type="OrthoDB" id="279428at2"/>
<dbReference type="PANTHER" id="PTHR10464">
    <property type="entry name" value="UREA TRANSPORTER"/>
    <property type="match status" value="1"/>
</dbReference>
<accession>A0A239Y677</accession>
<evidence type="ECO:0000256" key="1">
    <source>
        <dbReference type="ARBA" id="ARBA00004651"/>
    </source>
</evidence>
<keyword evidence="3" id="KW-1003">Cell membrane</keyword>
<organism evidence="8 9">
    <name type="scientific">Mammaliicoccus stepanovicii</name>
    <dbReference type="NCBI Taxonomy" id="643214"/>
    <lineage>
        <taxon>Bacteria</taxon>
        <taxon>Bacillati</taxon>
        <taxon>Bacillota</taxon>
        <taxon>Bacilli</taxon>
        <taxon>Bacillales</taxon>
        <taxon>Staphylococcaceae</taxon>
        <taxon>Mammaliicoccus</taxon>
    </lineage>
</organism>
<keyword evidence="4 7" id="KW-0812">Transmembrane</keyword>
<evidence type="ECO:0000256" key="7">
    <source>
        <dbReference type="SAM" id="Phobius"/>
    </source>
</evidence>
<feature type="transmembrane region" description="Helical" evidence="7">
    <location>
        <begin position="72"/>
        <end position="101"/>
    </location>
</feature>
<feature type="transmembrane region" description="Helical" evidence="7">
    <location>
        <begin position="220"/>
        <end position="241"/>
    </location>
</feature>
<feature type="transmembrane region" description="Helical" evidence="7">
    <location>
        <begin position="196"/>
        <end position="214"/>
    </location>
</feature>
<keyword evidence="6 7" id="KW-0472">Membrane</keyword>
<evidence type="ECO:0000256" key="4">
    <source>
        <dbReference type="ARBA" id="ARBA00022692"/>
    </source>
</evidence>
<dbReference type="EMBL" id="LT906462">
    <property type="protein sequence ID" value="SNV54565.1"/>
    <property type="molecule type" value="Genomic_DNA"/>
</dbReference>
<protein>
    <submittedName>
        <fullName evidence="8">Urea transporter</fullName>
    </submittedName>
</protein>
<dbReference type="AlphaFoldDB" id="A0A239Y677"/>
<feature type="transmembrane region" description="Helical" evidence="7">
    <location>
        <begin position="173"/>
        <end position="191"/>
    </location>
</feature>
<dbReference type="GO" id="GO:0015204">
    <property type="term" value="F:urea transmembrane transporter activity"/>
    <property type="evidence" value="ECO:0007669"/>
    <property type="project" value="InterPro"/>
</dbReference>
<feature type="transmembrane region" description="Helical" evidence="7">
    <location>
        <begin position="113"/>
        <end position="130"/>
    </location>
</feature>
<evidence type="ECO:0000313" key="8">
    <source>
        <dbReference type="EMBL" id="SNV54565.1"/>
    </source>
</evidence>
<name>A0A239Y677_9STAP</name>
<dbReference type="RefSeq" id="WP_158245691.1">
    <property type="nucleotide sequence ID" value="NZ_BMDM01000011.1"/>
</dbReference>
<gene>
    <name evidence="8" type="ORF">SAMEA4384403_00096</name>
</gene>
<comment type="subcellular location">
    <subcellularLocation>
        <location evidence="1">Cell membrane</location>
        <topology evidence="1">Multi-pass membrane protein</topology>
    </subcellularLocation>
</comment>
<dbReference type="Proteomes" id="UP000242084">
    <property type="component" value="Chromosome 1"/>
</dbReference>
<reference evidence="8 9" key="1">
    <citation type="submission" date="2017-06" db="EMBL/GenBank/DDBJ databases">
        <authorList>
            <consortium name="Pathogen Informatics"/>
        </authorList>
    </citation>
    <scope>NUCLEOTIDE SEQUENCE [LARGE SCALE GENOMIC DNA]</scope>
    <source>
        <strain evidence="8 9">NCTC13839</strain>
    </source>
</reference>
<dbReference type="Gene3D" id="1.10.3430.10">
    <property type="entry name" value="Ammonium transporter AmtB like domains"/>
    <property type="match status" value="1"/>
</dbReference>
<evidence type="ECO:0000256" key="5">
    <source>
        <dbReference type="ARBA" id="ARBA00022989"/>
    </source>
</evidence>
<keyword evidence="9" id="KW-1185">Reference proteome</keyword>
<evidence type="ECO:0000256" key="3">
    <source>
        <dbReference type="ARBA" id="ARBA00022475"/>
    </source>
</evidence>
<dbReference type="GO" id="GO:0005886">
    <property type="term" value="C:plasma membrane"/>
    <property type="evidence" value="ECO:0007669"/>
    <property type="project" value="UniProtKB-SubCell"/>
</dbReference>